<dbReference type="AlphaFoldDB" id="A0A7I7Q6B1"/>
<feature type="region of interest" description="Disordered" evidence="1">
    <location>
        <begin position="18"/>
        <end position="50"/>
    </location>
</feature>
<organism evidence="2 3">
    <name type="scientific">Mycobacterium stomatepiae</name>
    <dbReference type="NCBI Taxonomy" id="470076"/>
    <lineage>
        <taxon>Bacteria</taxon>
        <taxon>Bacillati</taxon>
        <taxon>Actinomycetota</taxon>
        <taxon>Actinomycetes</taxon>
        <taxon>Mycobacteriales</taxon>
        <taxon>Mycobacteriaceae</taxon>
        <taxon>Mycobacterium</taxon>
        <taxon>Mycobacterium simiae complex</taxon>
    </lineage>
</organism>
<evidence type="ECO:0000313" key="3">
    <source>
        <dbReference type="Proteomes" id="UP000467130"/>
    </source>
</evidence>
<evidence type="ECO:0000313" key="2">
    <source>
        <dbReference type="EMBL" id="BBY21651.1"/>
    </source>
</evidence>
<protein>
    <submittedName>
        <fullName evidence="2">Uncharacterized protein</fullName>
    </submittedName>
</protein>
<dbReference type="EMBL" id="AP022587">
    <property type="protein sequence ID" value="BBY21651.1"/>
    <property type="molecule type" value="Genomic_DNA"/>
</dbReference>
<proteinExistence type="predicted"/>
<dbReference type="KEGG" id="msto:MSTO_18560"/>
<evidence type="ECO:0000256" key="1">
    <source>
        <dbReference type="SAM" id="MobiDB-lite"/>
    </source>
</evidence>
<reference evidence="2 3" key="1">
    <citation type="journal article" date="2019" name="Emerg. Microbes Infect.">
        <title>Comprehensive subspecies identification of 175 nontuberculous mycobacteria species based on 7547 genomic profiles.</title>
        <authorList>
            <person name="Matsumoto Y."/>
            <person name="Kinjo T."/>
            <person name="Motooka D."/>
            <person name="Nabeya D."/>
            <person name="Jung N."/>
            <person name="Uechi K."/>
            <person name="Horii T."/>
            <person name="Iida T."/>
            <person name="Fujita J."/>
            <person name="Nakamura S."/>
        </authorList>
    </citation>
    <scope>NUCLEOTIDE SEQUENCE [LARGE SCALE GENOMIC DNA]</scope>
    <source>
        <strain evidence="2 3">JCM 17783</strain>
    </source>
</reference>
<keyword evidence="3" id="KW-1185">Reference proteome</keyword>
<dbReference type="Proteomes" id="UP000467130">
    <property type="component" value="Chromosome"/>
</dbReference>
<accession>A0A7I7Q6B1</accession>
<name>A0A7I7Q6B1_9MYCO</name>
<gene>
    <name evidence="2" type="ORF">MSTO_18560</name>
</gene>
<sequence>MRDMLFAFKGTPSTSPFCTWVNDPREPEELPADWTPNDHAAPPLPDDPPY</sequence>